<evidence type="ECO:0000256" key="1">
    <source>
        <dbReference type="SAM" id="MobiDB-lite"/>
    </source>
</evidence>
<evidence type="ECO:0000259" key="2">
    <source>
        <dbReference type="Pfam" id="PF13936"/>
    </source>
</evidence>
<dbReference type="Pfam" id="PF13936">
    <property type="entry name" value="HTH_38"/>
    <property type="match status" value="1"/>
</dbReference>
<sequence length="158" mass="17767">MAKKIAWEVRAEAYHRLLAGESVLGVSEVLGVSRTALSKWAMLAGMERVTGPVGGVVVAPEPVPPRQARVRRYARLGLEERAYIQACLDLAEPFSVRRIARNLGVAASTISREIRTHQLRHWEQHHYDARTADHRARRNRSRSRAGKLEHPPLRAAVK</sequence>
<dbReference type="RefSeq" id="WP_305996522.1">
    <property type="nucleotide sequence ID" value="NZ_JAVALS010000005.1"/>
</dbReference>
<feature type="domain" description="Transposase IS30-like HTH" evidence="2">
    <location>
        <begin position="73"/>
        <end position="115"/>
    </location>
</feature>
<feature type="compositionally biased region" description="Basic and acidic residues" evidence="1">
    <location>
        <begin position="125"/>
        <end position="134"/>
    </location>
</feature>
<dbReference type="Proteomes" id="UP001232725">
    <property type="component" value="Unassembled WGS sequence"/>
</dbReference>
<evidence type="ECO:0000313" key="4">
    <source>
        <dbReference type="Proteomes" id="UP001232725"/>
    </source>
</evidence>
<feature type="compositionally biased region" description="Basic residues" evidence="1">
    <location>
        <begin position="135"/>
        <end position="145"/>
    </location>
</feature>
<feature type="non-terminal residue" evidence="3">
    <location>
        <position position="158"/>
    </location>
</feature>
<accession>A0ABT9IPG9</accession>
<keyword evidence="4" id="KW-1185">Reference proteome</keyword>
<comment type="caution">
    <text evidence="3">The sequence shown here is derived from an EMBL/GenBank/DDBJ whole genome shotgun (WGS) entry which is preliminary data.</text>
</comment>
<protein>
    <submittedName>
        <fullName evidence="3">Helix-turn-helix domain-containing protein</fullName>
    </submittedName>
</protein>
<evidence type="ECO:0000313" key="3">
    <source>
        <dbReference type="EMBL" id="MDP5227477.1"/>
    </source>
</evidence>
<reference evidence="3 4" key="1">
    <citation type="submission" date="2023-08" db="EMBL/GenBank/DDBJ databases">
        <title>Arthrobacter horti sp. nov., isolated from forest soil.</title>
        <authorList>
            <person name="Park M."/>
        </authorList>
    </citation>
    <scope>NUCLEOTIDE SEQUENCE [LARGE SCALE GENOMIC DNA]</scope>
    <source>
        <strain evidence="3 4">YJM1</strain>
    </source>
</reference>
<proteinExistence type="predicted"/>
<dbReference type="InterPro" id="IPR025246">
    <property type="entry name" value="IS30-like_HTH"/>
</dbReference>
<dbReference type="EMBL" id="JAVALS010000005">
    <property type="protein sequence ID" value="MDP5227477.1"/>
    <property type="molecule type" value="Genomic_DNA"/>
</dbReference>
<name>A0ABT9IPG9_9MICC</name>
<feature type="region of interest" description="Disordered" evidence="1">
    <location>
        <begin position="125"/>
        <end position="158"/>
    </location>
</feature>
<gene>
    <name evidence="3" type="ORF">Q9R02_09965</name>
</gene>
<organism evidence="3 4">
    <name type="scientific">Arthrobacter horti</name>
    <dbReference type="NCBI Taxonomy" id="3068273"/>
    <lineage>
        <taxon>Bacteria</taxon>
        <taxon>Bacillati</taxon>
        <taxon>Actinomycetota</taxon>
        <taxon>Actinomycetes</taxon>
        <taxon>Micrococcales</taxon>
        <taxon>Micrococcaceae</taxon>
        <taxon>Arthrobacter</taxon>
    </lineage>
</organism>